<comment type="similarity">
    <text evidence="2 9">Belongs to the peptidase M18 family.</text>
</comment>
<dbReference type="PANTHER" id="PTHR28570">
    <property type="entry name" value="ASPARTYL AMINOPEPTIDASE"/>
    <property type="match status" value="1"/>
</dbReference>
<dbReference type="GO" id="GO:0005737">
    <property type="term" value="C:cytoplasm"/>
    <property type="evidence" value="ECO:0007669"/>
    <property type="project" value="UniProtKB-ARBA"/>
</dbReference>
<keyword evidence="7 9" id="KW-0862">Zinc</keyword>
<dbReference type="GO" id="GO:0008237">
    <property type="term" value="F:metallopeptidase activity"/>
    <property type="evidence" value="ECO:0007669"/>
    <property type="project" value="UniProtKB-KW"/>
</dbReference>
<keyword evidence="4 9" id="KW-0645">Protease</keyword>
<keyword evidence="5 9" id="KW-0479">Metal-binding</keyword>
<evidence type="ECO:0000256" key="8">
    <source>
        <dbReference type="ARBA" id="ARBA00023049"/>
    </source>
</evidence>
<keyword evidence="3 9" id="KW-0031">Aminopeptidase</keyword>
<proteinExistence type="inferred from homology"/>
<evidence type="ECO:0000256" key="9">
    <source>
        <dbReference type="RuleBase" id="RU004386"/>
    </source>
</evidence>
<keyword evidence="6 9" id="KW-0378">Hydrolase</keyword>
<evidence type="ECO:0000313" key="12">
    <source>
        <dbReference type="Proteomes" id="UP000787322"/>
    </source>
</evidence>
<dbReference type="GO" id="GO:0008270">
    <property type="term" value="F:zinc ion binding"/>
    <property type="evidence" value="ECO:0007669"/>
    <property type="project" value="InterPro"/>
</dbReference>
<organism evidence="11 12">
    <name type="scientific">Lancefieldella parvula</name>
    <dbReference type="NCBI Taxonomy" id="1382"/>
    <lineage>
        <taxon>Bacteria</taxon>
        <taxon>Bacillati</taxon>
        <taxon>Actinomycetota</taxon>
        <taxon>Coriobacteriia</taxon>
        <taxon>Coriobacteriales</taxon>
        <taxon>Atopobiaceae</taxon>
        <taxon>Lancefieldella</taxon>
    </lineage>
</organism>
<dbReference type="Pfam" id="PF02127">
    <property type="entry name" value="Peptidase_M18"/>
    <property type="match status" value="1"/>
</dbReference>
<dbReference type="Gene3D" id="3.40.630.10">
    <property type="entry name" value="Zn peptidases"/>
    <property type="match status" value="1"/>
</dbReference>
<dbReference type="PANTHER" id="PTHR28570:SF3">
    <property type="entry name" value="ASPARTYL AMINOPEPTIDASE"/>
    <property type="match status" value="1"/>
</dbReference>
<dbReference type="GO" id="GO:0004177">
    <property type="term" value="F:aminopeptidase activity"/>
    <property type="evidence" value="ECO:0007669"/>
    <property type="project" value="UniProtKB-KW"/>
</dbReference>
<evidence type="ECO:0000256" key="2">
    <source>
        <dbReference type="ARBA" id="ARBA00008290"/>
    </source>
</evidence>
<evidence type="ECO:0000256" key="5">
    <source>
        <dbReference type="ARBA" id="ARBA00022723"/>
    </source>
</evidence>
<dbReference type="Proteomes" id="UP000787322">
    <property type="component" value="Unassembled WGS sequence"/>
</dbReference>
<evidence type="ECO:0000256" key="7">
    <source>
        <dbReference type="ARBA" id="ARBA00022833"/>
    </source>
</evidence>
<name>A0A9D5X326_9ACTN</name>
<reference evidence="11" key="1">
    <citation type="submission" date="2020-04" db="EMBL/GenBank/DDBJ databases">
        <title>Deep metagenomics examines the oral microbiome during advanced dental caries in children, revealing novel taxa and co-occurrences with host molecules.</title>
        <authorList>
            <person name="Baker J.L."/>
            <person name="Morton J.T."/>
            <person name="Dinis M."/>
            <person name="Alvarez R."/>
            <person name="Tran N.C."/>
            <person name="Knight R."/>
            <person name="Edlund A."/>
        </authorList>
    </citation>
    <scope>NUCLEOTIDE SEQUENCE</scope>
    <source>
        <strain evidence="11">JCVI_3_bin.11</strain>
    </source>
</reference>
<accession>A0A9D5X326</accession>
<evidence type="ECO:0000256" key="6">
    <source>
        <dbReference type="ARBA" id="ARBA00022801"/>
    </source>
</evidence>
<comment type="caution">
    <text evidence="11">The sequence shown here is derived from an EMBL/GenBank/DDBJ whole genome shotgun (WGS) entry which is preliminary data.</text>
</comment>
<dbReference type="SUPFAM" id="SSF53187">
    <property type="entry name" value="Zn-dependent exopeptidases"/>
    <property type="match status" value="1"/>
</dbReference>
<dbReference type="SUPFAM" id="SSF101821">
    <property type="entry name" value="Aminopeptidase/glucanase lid domain"/>
    <property type="match status" value="1"/>
</dbReference>
<dbReference type="EMBL" id="JABZGU010000029">
    <property type="protein sequence ID" value="MBF4802634.1"/>
    <property type="molecule type" value="Genomic_DNA"/>
</dbReference>
<dbReference type="NCBIfam" id="NF002759">
    <property type="entry name" value="PRK02813.1"/>
    <property type="match status" value="1"/>
</dbReference>
<sequence length="452" mass="49526">MSDLNESLALSEELIAFIKQSPSMFHTTQTIKEYLLESGFTYLSEGSSWDVQPGGTYFTTRNNSSIVAWKVGEKYRDAQTSTADAPYHFQLAVAHGDSPTYKVKAQPELTGEGNSLRLNTEAYGGMLDHTWFDRPLGIAGRVLVKVGNKVESRLVNIEDDVVMIPSLAIHLEHKNGLSPEFNRAKDLMPLLSAGELNPGAFNALVADAAGVSQEDILSRDLFLVDHTGGRIWGAKKEFVSAGHLDDLQCAFVALKAFLASSNEQDISVYTCFDNEEVGSNTKQGAKSTFLKDTLQRVNATLGFTQEDYHRALSASLLVSCDNAHAVHPNYPEKHDAVNKPYLNGGMVIKEAARQSYCTDAFSRAIVEAIWKQQNIPYQIFANRSDMPGGSTLGNLSNIQASMHAVDVGLPQLAMHSVYETAGTKDTLLGYQALKAFYDTCVCITDADSFELR</sequence>
<dbReference type="Gene3D" id="2.30.250.10">
    <property type="entry name" value="Aminopeptidase i, Domain 2"/>
    <property type="match status" value="1"/>
</dbReference>
<dbReference type="PRINTS" id="PR00932">
    <property type="entry name" value="AMINO1PTASE"/>
</dbReference>
<dbReference type="CDD" id="cd05658">
    <property type="entry name" value="M18_DAP"/>
    <property type="match status" value="1"/>
</dbReference>
<protein>
    <recommendedName>
        <fullName evidence="10">M18 family aminopeptidase</fullName>
        <ecNumber evidence="10">3.4.11.-</ecNumber>
    </recommendedName>
</protein>
<evidence type="ECO:0000256" key="1">
    <source>
        <dbReference type="ARBA" id="ARBA00001947"/>
    </source>
</evidence>
<dbReference type="InterPro" id="IPR023358">
    <property type="entry name" value="Peptidase_M18_dom2"/>
</dbReference>
<evidence type="ECO:0000256" key="10">
    <source>
        <dbReference type="RuleBase" id="RU004387"/>
    </source>
</evidence>
<gene>
    <name evidence="11" type="ORF">HXK24_02275</name>
</gene>
<dbReference type="AlphaFoldDB" id="A0A9D5X326"/>
<comment type="cofactor">
    <cofactor evidence="1 10">
        <name>Zn(2+)</name>
        <dbReference type="ChEBI" id="CHEBI:29105"/>
    </cofactor>
</comment>
<keyword evidence="8 9" id="KW-0482">Metalloprotease</keyword>
<dbReference type="InterPro" id="IPR001948">
    <property type="entry name" value="Peptidase_M18"/>
</dbReference>
<dbReference type="EC" id="3.4.11.-" evidence="10"/>
<evidence type="ECO:0000313" key="11">
    <source>
        <dbReference type="EMBL" id="MBF4802634.1"/>
    </source>
</evidence>
<evidence type="ECO:0000256" key="4">
    <source>
        <dbReference type="ARBA" id="ARBA00022670"/>
    </source>
</evidence>
<evidence type="ECO:0000256" key="3">
    <source>
        <dbReference type="ARBA" id="ARBA00022438"/>
    </source>
</evidence>
<dbReference type="GO" id="GO:0006508">
    <property type="term" value="P:proteolysis"/>
    <property type="evidence" value="ECO:0007669"/>
    <property type="project" value="UniProtKB-KW"/>
</dbReference>